<dbReference type="Pfam" id="PF04015">
    <property type="entry name" value="DUF362"/>
    <property type="match status" value="1"/>
</dbReference>
<sequence>MSRVCLTRVQNEDVCGAIEFCFNEAVTEDLLKEVRKILIKPNLLNSSPAHTGVTTDLRIIESLIVILREKGIKEIIVGEGSFEDTGKVFNALGVYQLEKFGAK</sequence>
<accession>A0A7C1B7V9</accession>
<evidence type="ECO:0000259" key="1">
    <source>
        <dbReference type="Pfam" id="PF04015"/>
    </source>
</evidence>
<feature type="domain" description="DUF362" evidence="1">
    <location>
        <begin position="37"/>
        <end position="97"/>
    </location>
</feature>
<dbReference type="AlphaFoldDB" id="A0A7C1B7V9"/>
<dbReference type="EMBL" id="DQZR01000217">
    <property type="protein sequence ID" value="HDM36609.1"/>
    <property type="molecule type" value="Genomic_DNA"/>
</dbReference>
<feature type="non-terminal residue" evidence="2">
    <location>
        <position position="103"/>
    </location>
</feature>
<gene>
    <name evidence="2" type="ORF">ENG09_05090</name>
</gene>
<dbReference type="Proteomes" id="UP000885863">
    <property type="component" value="Unassembled WGS sequence"/>
</dbReference>
<protein>
    <submittedName>
        <fullName evidence="2">DUF362 domain-containing protein</fullName>
    </submittedName>
</protein>
<organism evidence="2">
    <name type="scientific">Candidatus Syntropharchaeum butanivorans</name>
    <dbReference type="NCBI Taxonomy" id="1839936"/>
    <lineage>
        <taxon>Archaea</taxon>
        <taxon>Methanobacteriati</taxon>
        <taxon>Methanobacteriota</taxon>
        <taxon>Stenosarchaea group</taxon>
        <taxon>Methanomicrobia</taxon>
        <taxon>Methanosarcinales</taxon>
        <taxon>ANME-2 cluster</taxon>
        <taxon>Candidatus Syntropharchaeum</taxon>
    </lineage>
</organism>
<dbReference type="InterPro" id="IPR007160">
    <property type="entry name" value="DUF362"/>
</dbReference>
<reference evidence="2" key="1">
    <citation type="journal article" date="2020" name="mSystems">
        <title>Genome- and Community-Level Interaction Insights into Carbon Utilization and Element Cycling Functions of Hydrothermarchaeota in Hydrothermal Sediment.</title>
        <authorList>
            <person name="Zhou Z."/>
            <person name="Liu Y."/>
            <person name="Xu W."/>
            <person name="Pan J."/>
            <person name="Luo Z.H."/>
            <person name="Li M."/>
        </authorList>
    </citation>
    <scope>NUCLEOTIDE SEQUENCE [LARGE SCALE GENOMIC DNA]</scope>
    <source>
        <strain evidence="2">HyVt-185</strain>
    </source>
</reference>
<name>A0A7C1B7V9_9EURY</name>
<evidence type="ECO:0000313" key="2">
    <source>
        <dbReference type="EMBL" id="HDM36609.1"/>
    </source>
</evidence>
<proteinExistence type="predicted"/>
<comment type="caution">
    <text evidence="2">The sequence shown here is derived from an EMBL/GenBank/DDBJ whole genome shotgun (WGS) entry which is preliminary data.</text>
</comment>